<name>A0ABP5ZB25_9ACTN</name>
<dbReference type="InterPro" id="IPR050627">
    <property type="entry name" value="Nitroreductase/BluB"/>
</dbReference>
<comment type="caution">
    <text evidence="3">The sequence shown here is derived from an EMBL/GenBank/DDBJ whole genome shotgun (WGS) entry which is preliminary data.</text>
</comment>
<dbReference type="EMBL" id="BAAATA010000019">
    <property type="protein sequence ID" value="GAA2494992.1"/>
    <property type="molecule type" value="Genomic_DNA"/>
</dbReference>
<keyword evidence="4" id="KW-1185">Reference proteome</keyword>
<reference evidence="4" key="1">
    <citation type="journal article" date="2019" name="Int. J. Syst. Evol. Microbiol.">
        <title>The Global Catalogue of Microorganisms (GCM) 10K type strain sequencing project: providing services to taxonomists for standard genome sequencing and annotation.</title>
        <authorList>
            <consortium name="The Broad Institute Genomics Platform"/>
            <consortium name="The Broad Institute Genome Sequencing Center for Infectious Disease"/>
            <person name="Wu L."/>
            <person name="Ma J."/>
        </authorList>
    </citation>
    <scope>NUCLEOTIDE SEQUENCE [LARGE SCALE GENOMIC DNA]</scope>
    <source>
        <strain evidence="4">JCM 6307</strain>
    </source>
</reference>
<protein>
    <submittedName>
        <fullName evidence="3">Nitroreductase family protein</fullName>
    </submittedName>
</protein>
<feature type="domain" description="Nitroreductase" evidence="2">
    <location>
        <begin position="123"/>
        <end position="279"/>
    </location>
</feature>
<evidence type="ECO:0000313" key="4">
    <source>
        <dbReference type="Proteomes" id="UP001501358"/>
    </source>
</evidence>
<proteinExistence type="predicted"/>
<evidence type="ECO:0000256" key="1">
    <source>
        <dbReference type="SAM" id="MobiDB-lite"/>
    </source>
</evidence>
<dbReference type="RefSeq" id="WP_344384031.1">
    <property type="nucleotide sequence ID" value="NZ_BAAATA010000019.1"/>
</dbReference>
<dbReference type="SUPFAM" id="SSF55469">
    <property type="entry name" value="FMN-dependent nitroreductase-like"/>
    <property type="match status" value="2"/>
</dbReference>
<dbReference type="PANTHER" id="PTHR23026">
    <property type="entry name" value="NADPH NITROREDUCTASE"/>
    <property type="match status" value="1"/>
</dbReference>
<accession>A0ABP5ZB25</accession>
<dbReference type="PANTHER" id="PTHR23026:SF123">
    <property type="entry name" value="NAD(P)H NITROREDUCTASE RV3131-RELATED"/>
    <property type="match status" value="1"/>
</dbReference>
<organism evidence="3 4">
    <name type="scientific">Streptomyces thermolineatus</name>
    <dbReference type="NCBI Taxonomy" id="44033"/>
    <lineage>
        <taxon>Bacteria</taxon>
        <taxon>Bacillati</taxon>
        <taxon>Actinomycetota</taxon>
        <taxon>Actinomycetes</taxon>
        <taxon>Kitasatosporales</taxon>
        <taxon>Streptomycetaceae</taxon>
        <taxon>Streptomyces</taxon>
    </lineage>
</organism>
<sequence>MRTWQPLGEAALRKLVLAAEAAPSIHNSQPWRFRYHPDTGALTVHSVEERVLPHLDPLGHALHLSIGAALFNLCVAARHLGHEPVVRLLPDPASPHLLASVHMTGHSEAGARAGPDLYAVIPERHTSRVPFDDEPVPGEVLAELVEAAREEDATLHFPEPQEKQRLLALTSEADRRTTMDPDRTEESRRWVHAPDRSGAGMPQEVLGARDTGAHLPMRDFTGLAPGTLPPRRAFERNPTIGLLATRNDHPEDWLRAGMALEHVLLLATAHGLRASLMHQAMEWPDLRWALRDPERGILNAHMLIRMGRADTHPGTPRRPLREVLETGALQERSP</sequence>
<dbReference type="NCBIfam" id="NF047509">
    <property type="entry name" value="Rv3131_FMN_oxido"/>
    <property type="match status" value="1"/>
</dbReference>
<evidence type="ECO:0000259" key="2">
    <source>
        <dbReference type="Pfam" id="PF00881"/>
    </source>
</evidence>
<dbReference type="InterPro" id="IPR000415">
    <property type="entry name" value="Nitroreductase-like"/>
</dbReference>
<gene>
    <name evidence="3" type="ORF">GCM10010406_33920</name>
</gene>
<evidence type="ECO:0000313" key="3">
    <source>
        <dbReference type="EMBL" id="GAA2494992.1"/>
    </source>
</evidence>
<dbReference type="Gene3D" id="3.40.109.10">
    <property type="entry name" value="NADH Oxidase"/>
    <property type="match status" value="1"/>
</dbReference>
<feature type="region of interest" description="Disordered" evidence="1">
    <location>
        <begin position="174"/>
        <end position="204"/>
    </location>
</feature>
<dbReference type="Proteomes" id="UP001501358">
    <property type="component" value="Unassembled WGS sequence"/>
</dbReference>
<dbReference type="Pfam" id="PF00881">
    <property type="entry name" value="Nitroreductase"/>
    <property type="match status" value="1"/>
</dbReference>
<feature type="compositionally biased region" description="Basic and acidic residues" evidence="1">
    <location>
        <begin position="174"/>
        <end position="195"/>
    </location>
</feature>
<dbReference type="InterPro" id="IPR029479">
    <property type="entry name" value="Nitroreductase"/>
</dbReference>